<dbReference type="EMBL" id="FQXM01000042">
    <property type="protein sequence ID" value="SHI04991.1"/>
    <property type="molecule type" value="Genomic_DNA"/>
</dbReference>
<accession>A0A1M5XYV8</accession>
<evidence type="ECO:0000313" key="3">
    <source>
        <dbReference type="Proteomes" id="UP000184447"/>
    </source>
</evidence>
<feature type="domain" description="Staygreen protein" evidence="1">
    <location>
        <begin position="2"/>
        <end position="131"/>
    </location>
</feature>
<dbReference type="AlphaFoldDB" id="A0A1M5XYV8"/>
<dbReference type="Pfam" id="PF12638">
    <property type="entry name" value="Staygreen"/>
    <property type="match status" value="1"/>
</dbReference>
<dbReference type="OrthoDB" id="2889190at2"/>
<name>A0A1M5XYV8_9CLOT</name>
<reference evidence="2 3" key="1">
    <citation type="submission" date="2016-11" db="EMBL/GenBank/DDBJ databases">
        <authorList>
            <person name="Jaros S."/>
            <person name="Januszkiewicz K."/>
            <person name="Wedrychowicz H."/>
        </authorList>
    </citation>
    <scope>NUCLEOTIDE SEQUENCE [LARGE SCALE GENOMIC DNA]</scope>
    <source>
        <strain evidence="2 3">DSM 8605</strain>
    </source>
</reference>
<gene>
    <name evidence="2" type="ORF">SAMN02745207_04046</name>
</gene>
<dbReference type="STRING" id="1121316.SAMN02745207_04046"/>
<dbReference type="RefSeq" id="WP_073340848.1">
    <property type="nucleotide sequence ID" value="NZ_FQXM01000042.1"/>
</dbReference>
<protein>
    <submittedName>
        <fullName evidence="2">Staygreen protein</fullName>
    </submittedName>
</protein>
<proteinExistence type="predicted"/>
<evidence type="ECO:0000259" key="1">
    <source>
        <dbReference type="Pfam" id="PF12638"/>
    </source>
</evidence>
<dbReference type="InterPro" id="IPR024438">
    <property type="entry name" value="Staygreen"/>
</dbReference>
<dbReference type="Proteomes" id="UP000184447">
    <property type="component" value="Unassembled WGS sequence"/>
</dbReference>
<sequence length="141" mass="16855">MINDEKIKVIFLPGSSKTKPVVPRHYTFLCGDVNKPKELYIGLSYNYERIGFLQQEILAKWTFENKIYGLNIYYVVNENTSEEYQKNKLFETINIIQKADKEFIDKFTNQNFPEISVYFFDKNSNLLREEKHEFFKDNSLI</sequence>
<keyword evidence="3" id="KW-1185">Reference proteome</keyword>
<organism evidence="2 3">
    <name type="scientific">Clostridium grantii DSM 8605</name>
    <dbReference type="NCBI Taxonomy" id="1121316"/>
    <lineage>
        <taxon>Bacteria</taxon>
        <taxon>Bacillati</taxon>
        <taxon>Bacillota</taxon>
        <taxon>Clostridia</taxon>
        <taxon>Eubacteriales</taxon>
        <taxon>Clostridiaceae</taxon>
        <taxon>Clostridium</taxon>
    </lineage>
</organism>
<evidence type="ECO:0000313" key="2">
    <source>
        <dbReference type="EMBL" id="SHI04991.1"/>
    </source>
</evidence>